<feature type="transmembrane region" description="Helical" evidence="1">
    <location>
        <begin position="20"/>
        <end position="40"/>
    </location>
</feature>
<dbReference type="Gene3D" id="1.20.1640.10">
    <property type="entry name" value="Multidrug efflux transporter AcrB transmembrane domain"/>
    <property type="match status" value="2"/>
</dbReference>
<dbReference type="KEGG" id="eaj:Q3M24_12105"/>
<dbReference type="GO" id="GO:0005886">
    <property type="term" value="C:plasma membrane"/>
    <property type="evidence" value="ECO:0007669"/>
    <property type="project" value="TreeGrafter"/>
</dbReference>
<dbReference type="SUPFAM" id="SSF82714">
    <property type="entry name" value="Multidrug efflux transporter AcrB TolC docking domain, DN and DC subdomains"/>
    <property type="match status" value="2"/>
</dbReference>
<protein>
    <submittedName>
        <fullName evidence="2">Efflux RND transporter permease subunit</fullName>
    </submittedName>
</protein>
<dbReference type="InterPro" id="IPR001036">
    <property type="entry name" value="Acrflvin-R"/>
</dbReference>
<dbReference type="Gene3D" id="3.30.70.1320">
    <property type="entry name" value="Multidrug efflux transporter AcrB pore domain like"/>
    <property type="match status" value="1"/>
</dbReference>
<feature type="transmembrane region" description="Helical" evidence="1">
    <location>
        <begin position="462"/>
        <end position="485"/>
    </location>
</feature>
<accession>A0AAU8LQE7</accession>
<dbReference type="PRINTS" id="PR00702">
    <property type="entry name" value="ACRIFLAVINRP"/>
</dbReference>
<feature type="transmembrane region" description="Helical" evidence="1">
    <location>
        <begin position="996"/>
        <end position="1022"/>
    </location>
</feature>
<dbReference type="AlphaFoldDB" id="A0AAU8LQE7"/>
<feature type="transmembrane region" description="Helical" evidence="1">
    <location>
        <begin position="867"/>
        <end position="886"/>
    </location>
</feature>
<keyword evidence="1" id="KW-0812">Transmembrane</keyword>
<feature type="transmembrane region" description="Helical" evidence="1">
    <location>
        <begin position="434"/>
        <end position="455"/>
    </location>
</feature>
<feature type="transmembrane region" description="Helical" evidence="1">
    <location>
        <begin position="535"/>
        <end position="552"/>
    </location>
</feature>
<feature type="transmembrane region" description="Helical" evidence="1">
    <location>
        <begin position="893"/>
        <end position="913"/>
    </location>
</feature>
<dbReference type="Gene3D" id="3.30.70.1430">
    <property type="entry name" value="Multidrug efflux transporter AcrB pore domain"/>
    <property type="match status" value="2"/>
</dbReference>
<proteinExistence type="predicted"/>
<feature type="transmembrane region" description="Helical" evidence="1">
    <location>
        <begin position="363"/>
        <end position="383"/>
    </location>
</feature>
<dbReference type="PANTHER" id="PTHR32063">
    <property type="match status" value="1"/>
</dbReference>
<keyword evidence="1" id="KW-1133">Transmembrane helix</keyword>
<name>A0AAU8LQE7_9BACT</name>
<organism evidence="2">
    <name type="scientific">Candidatus Electrothrix aestuarii</name>
    <dbReference type="NCBI Taxonomy" id="3062594"/>
    <lineage>
        <taxon>Bacteria</taxon>
        <taxon>Pseudomonadati</taxon>
        <taxon>Thermodesulfobacteriota</taxon>
        <taxon>Desulfobulbia</taxon>
        <taxon>Desulfobulbales</taxon>
        <taxon>Desulfobulbaceae</taxon>
        <taxon>Candidatus Electrothrix</taxon>
    </lineage>
</organism>
<reference evidence="2" key="1">
    <citation type="journal article" date="2024" name="Syst. Appl. Microbiol.">
        <title>First single-strain enrichments of Electrothrix cable bacteria, description of E. aestuarii sp. nov. and E. rattekaaiensis sp. nov., and proposal of a cable bacteria taxonomy following the rules of the SeqCode.</title>
        <authorList>
            <person name="Plum-Jensen L.E."/>
            <person name="Schramm A."/>
            <person name="Marshall I.P.G."/>
        </authorList>
    </citation>
    <scope>NUCLEOTIDE SEQUENCE</scope>
    <source>
        <strain evidence="2">Rat1</strain>
    </source>
</reference>
<dbReference type="Gene3D" id="3.30.2090.10">
    <property type="entry name" value="Multidrug efflux transporter AcrB TolC docking domain, DN and DC subdomains"/>
    <property type="match status" value="2"/>
</dbReference>
<feature type="transmembrane region" description="Helical" evidence="1">
    <location>
        <begin position="965"/>
        <end position="984"/>
    </location>
</feature>
<dbReference type="InterPro" id="IPR027463">
    <property type="entry name" value="AcrB_DN_DC_subdom"/>
</dbReference>
<dbReference type="Pfam" id="PF00873">
    <property type="entry name" value="ACR_tran"/>
    <property type="match status" value="1"/>
</dbReference>
<reference evidence="2" key="2">
    <citation type="submission" date="2024-06" db="EMBL/GenBank/DDBJ databases">
        <authorList>
            <person name="Plum-Jensen L.E."/>
            <person name="Schramm A."/>
            <person name="Marshall I.P.G."/>
        </authorList>
    </citation>
    <scope>NUCLEOTIDE SEQUENCE</scope>
    <source>
        <strain evidence="2">Rat1</strain>
    </source>
</reference>
<evidence type="ECO:0000256" key="1">
    <source>
        <dbReference type="SAM" id="Phobius"/>
    </source>
</evidence>
<dbReference type="SUPFAM" id="SSF82866">
    <property type="entry name" value="Multidrug efflux transporter AcrB transmembrane domain"/>
    <property type="match status" value="2"/>
</dbReference>
<feature type="transmembrane region" description="Helical" evidence="1">
    <location>
        <begin position="337"/>
        <end position="357"/>
    </location>
</feature>
<dbReference type="Gene3D" id="3.30.70.1440">
    <property type="entry name" value="Multidrug efflux transporter AcrB pore domain"/>
    <property type="match status" value="1"/>
</dbReference>
<dbReference type="PANTHER" id="PTHR32063:SF33">
    <property type="entry name" value="RND SUPERFAMILY EFFLUX PUMP PERMEASE COMPONENT"/>
    <property type="match status" value="1"/>
</dbReference>
<dbReference type="SUPFAM" id="SSF82693">
    <property type="entry name" value="Multidrug efflux transporter AcrB pore domain, PN1, PN2, PC1 and PC2 subdomains"/>
    <property type="match status" value="3"/>
</dbReference>
<dbReference type="EMBL" id="CP159373">
    <property type="protein sequence ID" value="XCN71064.1"/>
    <property type="molecule type" value="Genomic_DNA"/>
</dbReference>
<sequence length="1030" mass="113590">MQTPSPHPSGLIAWMAGNHVAANLLMMLLVIGGLVSAQVITKEVFPSYDLDIVDISMSYPGASPEEVEQGIILAMEEEIRSLDNIERVTSTAKEGSASIRVELLSGANPDKLLQEIKNGIDRITSFPDDVERPTVSLVSRRREVLRLALYGDLEEYSLFNLAETIREELIQLPQINQVELGGTRAPELSIEVPQHILRAHNLTLEEIADTVRKAAVDVPAGGIKTEGGEILLRTSERRETALEFSNLSVISQKDGTELPLSSIATIRDDFAETDREAWYNGKRAVFLYVYRTGDQTPIEISDAVQQYISELSPTLPVGVQLTSYRDRSELYKDRLDLLLRNGVVGLILVMITLGLFLEPRLAFWVSMGIPISIIGALLVLYFIGGSINMISMFAFIITLGIVVDDAVVVGENIYHKREEGLAPYRAAVTGVMDMSAPVLIAVSTNIIAFLPLLFVSGSTGRFFAVLPEVVISVFLLSLVECLYILPAHLNYPRKEKSNRLLLLLGKIPLFCDRLLDRLINGPFTALLRLSLSSRYVIAALALAVLVIGYSYWDSGRINFSFRPRIQTDSIDAEIELPYGVSLDEVKRVVRQVEQGGMRAVEKSGGKSIMIGMRTDIGKGGGNAAEVSITLVPQNERKITTRDFSTAWREEVGDIPGLEKLFFDFLVGPGGAAAINIELSHPDPKTLEQAAADLAEAVSRYEGVTDINDGFAQGKPQYDFKMLPEGRAAGLTARDLGRQVRYAFYGAEVLRQQRGRNEVKVLVRLPEEERSSILHLENLLLRTPDGGEMPLDRAARMIQGRAYTQIERVDGRRVLDVTANVVAGKANENKILAALQKDFLPELLARYSGLTYSFAGQQREKGKALKELIAGLGFSMAAIFCLLAVLFRSYIQSLMVMLSIPFGLLSALLGHVIMGYNLSIISLFGMIALCGVVINDSLVFMVTANRYRDLGMTPFEAALNGAARRFRPIMLTSLTTFFGLAPMIFEQSVQARFLIPMAISLGYGILFTTLVILVLMPALYMIYYDVVGREK</sequence>
<evidence type="ECO:0000313" key="2">
    <source>
        <dbReference type="EMBL" id="XCN71064.1"/>
    </source>
</evidence>
<dbReference type="GO" id="GO:0042910">
    <property type="term" value="F:xenobiotic transmembrane transporter activity"/>
    <property type="evidence" value="ECO:0007669"/>
    <property type="project" value="TreeGrafter"/>
</dbReference>
<feature type="transmembrane region" description="Helical" evidence="1">
    <location>
        <begin position="919"/>
        <end position="944"/>
    </location>
</feature>
<gene>
    <name evidence="2" type="ORF">Q3M24_12105</name>
</gene>
<keyword evidence="1" id="KW-0472">Membrane</keyword>